<dbReference type="AlphaFoldDB" id="A0A0V0GTU1"/>
<reference evidence="1" key="1">
    <citation type="submission" date="2015-12" db="EMBL/GenBank/DDBJ databases">
        <title>Gene expression during late stages of embryo sac development: a critical building block for successful pollen-pistil interactions.</title>
        <authorList>
            <person name="Liu Y."/>
            <person name="Joly V."/>
            <person name="Sabar M."/>
            <person name="Matton D.P."/>
        </authorList>
    </citation>
    <scope>NUCLEOTIDE SEQUENCE</scope>
</reference>
<sequence length="93" mass="11202">MKTYSHYTDHQAKLIKKEKAKTHTHLEFRANLDPKNDNCEQQKCTRYLSIYIHPDRIQLPPIYLLLKQRQVQKMHLIHETTCPSRTKSRENTE</sequence>
<proteinExistence type="predicted"/>
<evidence type="ECO:0000313" key="1">
    <source>
        <dbReference type="EMBL" id="JAP11315.1"/>
    </source>
</evidence>
<accession>A0A0V0GTU1</accession>
<organism evidence="1">
    <name type="scientific">Solanum chacoense</name>
    <name type="common">Chaco potato</name>
    <dbReference type="NCBI Taxonomy" id="4108"/>
    <lineage>
        <taxon>Eukaryota</taxon>
        <taxon>Viridiplantae</taxon>
        <taxon>Streptophyta</taxon>
        <taxon>Embryophyta</taxon>
        <taxon>Tracheophyta</taxon>
        <taxon>Spermatophyta</taxon>
        <taxon>Magnoliopsida</taxon>
        <taxon>eudicotyledons</taxon>
        <taxon>Gunneridae</taxon>
        <taxon>Pentapetalae</taxon>
        <taxon>asterids</taxon>
        <taxon>lamiids</taxon>
        <taxon>Solanales</taxon>
        <taxon>Solanaceae</taxon>
        <taxon>Solanoideae</taxon>
        <taxon>Solaneae</taxon>
        <taxon>Solanum</taxon>
    </lineage>
</organism>
<dbReference type="EMBL" id="GEDG01031547">
    <property type="protein sequence ID" value="JAP11315.1"/>
    <property type="molecule type" value="Transcribed_RNA"/>
</dbReference>
<name>A0A0V0GTU1_SOLCH</name>
<protein>
    <submittedName>
        <fullName evidence="1">Putative ovule protein</fullName>
    </submittedName>
</protein>